<dbReference type="InterPro" id="IPR009160">
    <property type="entry name" value="Acyl-CoA_deSatase_haem/ster-bd"/>
</dbReference>
<evidence type="ECO:0000256" key="14">
    <source>
        <dbReference type="SAM" id="Phobius"/>
    </source>
</evidence>
<dbReference type="SMART" id="SM01117">
    <property type="entry name" value="Cyt-b5"/>
    <property type="match status" value="1"/>
</dbReference>
<evidence type="ECO:0000256" key="5">
    <source>
        <dbReference type="ARBA" id="ARBA00022692"/>
    </source>
</evidence>
<evidence type="ECO:0000313" key="18">
    <source>
        <dbReference type="Proteomes" id="UP000654370"/>
    </source>
</evidence>
<feature type="non-terminal residue" evidence="17">
    <location>
        <position position="1"/>
    </location>
</feature>
<keyword evidence="11" id="KW-0443">Lipid metabolism</keyword>
<evidence type="ECO:0000256" key="7">
    <source>
        <dbReference type="ARBA" id="ARBA00022832"/>
    </source>
</evidence>
<keyword evidence="5 14" id="KW-0812">Transmembrane</keyword>
<dbReference type="PRINTS" id="PR00075">
    <property type="entry name" value="FACDDSATRASE"/>
</dbReference>
<dbReference type="InterPro" id="IPR005804">
    <property type="entry name" value="FA_desaturase_dom"/>
</dbReference>
<dbReference type="InterPro" id="IPR018506">
    <property type="entry name" value="Cyt_B5_heme-BS"/>
</dbReference>
<dbReference type="GO" id="GO:0005789">
    <property type="term" value="C:endoplasmic reticulum membrane"/>
    <property type="evidence" value="ECO:0007669"/>
    <property type="project" value="TreeGrafter"/>
</dbReference>
<dbReference type="CDD" id="cd03505">
    <property type="entry name" value="Delta9-FADS-like"/>
    <property type="match status" value="1"/>
</dbReference>
<dbReference type="Pfam" id="PF00487">
    <property type="entry name" value="FA_desaturase"/>
    <property type="match status" value="1"/>
</dbReference>
<evidence type="ECO:0000256" key="13">
    <source>
        <dbReference type="ARBA" id="ARBA00023160"/>
    </source>
</evidence>
<dbReference type="GO" id="GO:0005506">
    <property type="term" value="F:iron ion binding"/>
    <property type="evidence" value="ECO:0007669"/>
    <property type="project" value="TreeGrafter"/>
</dbReference>
<feature type="chain" id="PRO_5034127786" description="Cytochrome b5 heme-binding domain-containing protein" evidence="15">
    <location>
        <begin position="19"/>
        <end position="445"/>
    </location>
</feature>
<evidence type="ECO:0000313" key="17">
    <source>
        <dbReference type="EMBL" id="KAG2172678.1"/>
    </source>
</evidence>
<evidence type="ECO:0000256" key="15">
    <source>
        <dbReference type="SAM" id="SignalP"/>
    </source>
</evidence>
<keyword evidence="6" id="KW-0479">Metal-binding</keyword>
<reference evidence="17" key="1">
    <citation type="submission" date="2020-12" db="EMBL/GenBank/DDBJ databases">
        <title>Metabolic potential, ecology and presence of endohyphal bacteria is reflected in genomic diversity of Mucoromycotina.</title>
        <authorList>
            <person name="Muszewska A."/>
            <person name="Okrasinska A."/>
            <person name="Steczkiewicz K."/>
            <person name="Drgas O."/>
            <person name="Orlowska M."/>
            <person name="Perlinska-Lenart U."/>
            <person name="Aleksandrzak-Piekarczyk T."/>
            <person name="Szatraj K."/>
            <person name="Zielenkiewicz U."/>
            <person name="Pilsyk S."/>
            <person name="Malc E."/>
            <person name="Mieczkowski P."/>
            <person name="Kruszewska J.S."/>
            <person name="Biernat P."/>
            <person name="Pawlowska J."/>
        </authorList>
    </citation>
    <scope>NUCLEOTIDE SEQUENCE</scope>
    <source>
        <strain evidence="17">WA0000067209</strain>
    </source>
</reference>
<keyword evidence="8 14" id="KW-1133">Transmembrane helix</keyword>
<feature type="signal peptide" evidence="15">
    <location>
        <begin position="1"/>
        <end position="18"/>
    </location>
</feature>
<evidence type="ECO:0000256" key="6">
    <source>
        <dbReference type="ARBA" id="ARBA00022723"/>
    </source>
</evidence>
<evidence type="ECO:0000256" key="11">
    <source>
        <dbReference type="ARBA" id="ARBA00023098"/>
    </source>
</evidence>
<dbReference type="OrthoDB" id="10260134at2759"/>
<feature type="transmembrane region" description="Helical" evidence="14">
    <location>
        <begin position="204"/>
        <end position="223"/>
    </location>
</feature>
<dbReference type="PRINTS" id="PR00363">
    <property type="entry name" value="CYTOCHROMEB5"/>
</dbReference>
<evidence type="ECO:0000256" key="4">
    <source>
        <dbReference type="ARBA" id="ARBA00022617"/>
    </source>
</evidence>
<dbReference type="PROSITE" id="PS50255">
    <property type="entry name" value="CYTOCHROME_B5_2"/>
    <property type="match status" value="1"/>
</dbReference>
<comment type="caution">
    <text evidence="17">The sequence shown here is derived from an EMBL/GenBank/DDBJ whole genome shotgun (WGS) entry which is preliminary data.</text>
</comment>
<keyword evidence="12 14" id="KW-0472">Membrane</keyword>
<gene>
    <name evidence="17" type="ORF">INT43_000025</name>
</gene>
<keyword evidence="9" id="KW-0560">Oxidoreductase</keyword>
<organism evidence="17 18">
    <name type="scientific">Mortierella isabellina</name>
    <name type="common">Filamentous fungus</name>
    <name type="synonym">Umbelopsis isabellina</name>
    <dbReference type="NCBI Taxonomy" id="91625"/>
    <lineage>
        <taxon>Eukaryota</taxon>
        <taxon>Fungi</taxon>
        <taxon>Fungi incertae sedis</taxon>
        <taxon>Mucoromycota</taxon>
        <taxon>Mucoromycotina</taxon>
        <taxon>Umbelopsidomycetes</taxon>
        <taxon>Umbelopsidales</taxon>
        <taxon>Umbelopsidaceae</taxon>
        <taxon>Umbelopsis</taxon>
    </lineage>
</organism>
<dbReference type="InterPro" id="IPR001199">
    <property type="entry name" value="Cyt_B5-like_heme/steroid-bd"/>
</dbReference>
<accession>A0A8H7PF04</accession>
<dbReference type="PANTHER" id="PTHR11351:SF31">
    <property type="entry name" value="DESATURASE 1, ISOFORM A-RELATED"/>
    <property type="match status" value="1"/>
</dbReference>
<dbReference type="InterPro" id="IPR015876">
    <property type="entry name" value="Acyl-CoA_DS"/>
</dbReference>
<keyword evidence="7" id="KW-0276">Fatty acid metabolism</keyword>
<evidence type="ECO:0000256" key="1">
    <source>
        <dbReference type="ARBA" id="ARBA00004141"/>
    </source>
</evidence>
<keyword evidence="3" id="KW-0444">Lipid biosynthesis</keyword>
<dbReference type="GO" id="GO:0020037">
    <property type="term" value="F:heme binding"/>
    <property type="evidence" value="ECO:0007669"/>
    <property type="project" value="InterPro"/>
</dbReference>
<dbReference type="PANTHER" id="PTHR11351">
    <property type="entry name" value="ACYL-COA DESATURASE"/>
    <property type="match status" value="1"/>
</dbReference>
<keyword evidence="4" id="KW-0349">Heme</keyword>
<proteinExistence type="inferred from homology"/>
<sequence length="445" mass="51116">LHWFFLLTLYFLTKMSSTTAPTSARVYTKSESPRPPMPIGAMPPLFDDKVTMNNWHKHVNWIHTTLLIGTPIIGLYGALTTDLQTKTLIWSIIYYYITGIGITAGYHRYWAHRSYRASRLFQVILCLAGSGAVEGSIQWWSRGHRAHHRWTDTDKDPYSAHRGLFFSHLGWMLAKRPNSRIGYADTADLKADPIVRFQQRHYPWFALIMGFIVPTLVAGLGWGDYRGGYFYAGVLRLVFVHHATFCVNSLAHYLGDTTFDDEHTPRDHFITALVTMGEGYHNMHHSFPQDYRNAILFHQYDPTKWVIWMASLFGLTYDLKVFPANEMKKGQIYMQEKKIEAEKKKLKWGIPLEQLPVFSWDEFQEAVNEKSCKWILLEGILYDVENFMEDHPGGLSYIKSYVGKDATGAFNGGVYNHSNGARNLLSTMRCGVVEGGMEVESMKKK</sequence>
<protein>
    <recommendedName>
        <fullName evidence="16">Cytochrome b5 heme-binding domain-containing protein</fullName>
    </recommendedName>
</protein>
<dbReference type="PIRSF" id="PIRSF000345">
    <property type="entry name" value="OLE1"/>
    <property type="match status" value="1"/>
</dbReference>
<keyword evidence="13" id="KW-0275">Fatty acid biosynthesis</keyword>
<feature type="domain" description="Cytochrome b5 heme-binding" evidence="16">
    <location>
        <begin position="355"/>
        <end position="434"/>
    </location>
</feature>
<dbReference type="GO" id="GO:0006636">
    <property type="term" value="P:unsaturated fatty acid biosynthetic process"/>
    <property type="evidence" value="ECO:0007669"/>
    <property type="project" value="InterPro"/>
</dbReference>
<evidence type="ECO:0000259" key="16">
    <source>
        <dbReference type="PROSITE" id="PS50255"/>
    </source>
</evidence>
<keyword evidence="15" id="KW-0732">Signal</keyword>
<dbReference type="PROSITE" id="PS00191">
    <property type="entry name" value="CYTOCHROME_B5_1"/>
    <property type="match status" value="1"/>
</dbReference>
<dbReference type="EMBL" id="JAEPQZ010000016">
    <property type="protein sequence ID" value="KAG2172678.1"/>
    <property type="molecule type" value="Genomic_DNA"/>
</dbReference>
<name>A0A8H7PF04_MORIS</name>
<comment type="subcellular location">
    <subcellularLocation>
        <location evidence="1">Membrane</location>
        <topology evidence="1">Multi-pass membrane protein</topology>
    </subcellularLocation>
</comment>
<evidence type="ECO:0000256" key="10">
    <source>
        <dbReference type="ARBA" id="ARBA00023004"/>
    </source>
</evidence>
<dbReference type="Proteomes" id="UP000654370">
    <property type="component" value="Unassembled WGS sequence"/>
</dbReference>
<comment type="similarity">
    <text evidence="2">Belongs to the fatty acid desaturase type 1 family.</text>
</comment>
<dbReference type="Gene3D" id="3.10.120.10">
    <property type="entry name" value="Cytochrome b5-like heme/steroid binding domain"/>
    <property type="match status" value="1"/>
</dbReference>
<evidence type="ECO:0000256" key="12">
    <source>
        <dbReference type="ARBA" id="ARBA00023136"/>
    </source>
</evidence>
<feature type="transmembrane region" description="Helical" evidence="14">
    <location>
        <begin position="88"/>
        <end position="107"/>
    </location>
</feature>
<evidence type="ECO:0000256" key="9">
    <source>
        <dbReference type="ARBA" id="ARBA00023002"/>
    </source>
</evidence>
<feature type="transmembrane region" description="Helical" evidence="14">
    <location>
        <begin position="61"/>
        <end position="79"/>
    </location>
</feature>
<evidence type="ECO:0000256" key="8">
    <source>
        <dbReference type="ARBA" id="ARBA00022989"/>
    </source>
</evidence>
<keyword evidence="18" id="KW-1185">Reference proteome</keyword>
<dbReference type="AlphaFoldDB" id="A0A8H7PF04"/>
<evidence type="ECO:0000256" key="2">
    <source>
        <dbReference type="ARBA" id="ARBA00009295"/>
    </source>
</evidence>
<keyword evidence="10" id="KW-0408">Iron</keyword>
<dbReference type="Pfam" id="PF00173">
    <property type="entry name" value="Cyt-b5"/>
    <property type="match status" value="1"/>
</dbReference>
<dbReference type="SUPFAM" id="SSF55856">
    <property type="entry name" value="Cytochrome b5-like heme/steroid binding domain"/>
    <property type="match status" value="1"/>
</dbReference>
<dbReference type="InterPro" id="IPR036400">
    <property type="entry name" value="Cyt_B5-like_heme/steroid_sf"/>
</dbReference>
<dbReference type="GO" id="GO:0004768">
    <property type="term" value="F:stearoyl-CoA 9-desaturase activity"/>
    <property type="evidence" value="ECO:0007669"/>
    <property type="project" value="InterPro"/>
</dbReference>
<evidence type="ECO:0000256" key="3">
    <source>
        <dbReference type="ARBA" id="ARBA00022516"/>
    </source>
</evidence>